<dbReference type="AlphaFoldDB" id="A0A4Z2DJM2"/>
<name>A0A4Z2DJM2_SCHJA</name>
<sequence length="79" mass="9079">MKLHCAYKHSISKLTEWISEVLTSYLVPKDLRVHLRIQASDHVVLNTSFNILDRSVSYKQFGALANEVFIPFCVESLNI</sequence>
<proteinExistence type="predicted"/>
<gene>
    <name evidence="1" type="ORF">EWB00_000225</name>
</gene>
<protein>
    <submittedName>
        <fullName evidence="1">Uncharacterized protein</fullName>
    </submittedName>
</protein>
<dbReference type="Proteomes" id="UP000311919">
    <property type="component" value="Unassembled WGS sequence"/>
</dbReference>
<reference evidence="1 2" key="1">
    <citation type="submission" date="2019-03" db="EMBL/GenBank/DDBJ databases">
        <title>An improved genome assembly of the fluke Schistosoma japonicum.</title>
        <authorList>
            <person name="Hu W."/>
            <person name="Luo F."/>
            <person name="Yin M."/>
            <person name="Mo X."/>
            <person name="Sun C."/>
            <person name="Wu Q."/>
            <person name="Zhu B."/>
            <person name="Xiang M."/>
            <person name="Wang J."/>
            <person name="Wang Y."/>
            <person name="Zhang T."/>
            <person name="Xu B."/>
            <person name="Zheng H."/>
            <person name="Feng Z."/>
        </authorList>
    </citation>
    <scope>NUCLEOTIDE SEQUENCE [LARGE SCALE GENOMIC DNA]</scope>
    <source>
        <strain evidence="1">HuSjv2</strain>
        <tissue evidence="1">Worms</tissue>
    </source>
</reference>
<dbReference type="EMBL" id="SKCS01000108">
    <property type="protein sequence ID" value="TNN16676.1"/>
    <property type="molecule type" value="Genomic_DNA"/>
</dbReference>
<comment type="caution">
    <text evidence="1">The sequence shown here is derived from an EMBL/GenBank/DDBJ whole genome shotgun (WGS) entry which is preliminary data.</text>
</comment>
<keyword evidence="2" id="KW-1185">Reference proteome</keyword>
<accession>A0A4Z2DJM2</accession>
<evidence type="ECO:0000313" key="1">
    <source>
        <dbReference type="EMBL" id="TNN16676.1"/>
    </source>
</evidence>
<organism evidence="1 2">
    <name type="scientific">Schistosoma japonicum</name>
    <name type="common">Blood fluke</name>
    <dbReference type="NCBI Taxonomy" id="6182"/>
    <lineage>
        <taxon>Eukaryota</taxon>
        <taxon>Metazoa</taxon>
        <taxon>Spiralia</taxon>
        <taxon>Lophotrochozoa</taxon>
        <taxon>Platyhelminthes</taxon>
        <taxon>Trematoda</taxon>
        <taxon>Digenea</taxon>
        <taxon>Strigeidida</taxon>
        <taxon>Schistosomatoidea</taxon>
        <taxon>Schistosomatidae</taxon>
        <taxon>Schistosoma</taxon>
    </lineage>
</organism>
<evidence type="ECO:0000313" key="2">
    <source>
        <dbReference type="Proteomes" id="UP000311919"/>
    </source>
</evidence>